<keyword evidence="2 6" id="KW-0418">Kinase</keyword>
<dbReference type="Gene3D" id="3.30.565.10">
    <property type="entry name" value="Histidine kinase-like ATPase, C-terminal domain"/>
    <property type="match status" value="1"/>
</dbReference>
<feature type="transmembrane region" description="Helical" evidence="4">
    <location>
        <begin position="106"/>
        <end position="123"/>
    </location>
</feature>
<dbReference type="CDD" id="cd16917">
    <property type="entry name" value="HATPase_UhpB-NarQ-NarX-like"/>
    <property type="match status" value="1"/>
</dbReference>
<evidence type="ECO:0000256" key="4">
    <source>
        <dbReference type="SAM" id="Phobius"/>
    </source>
</evidence>
<gene>
    <name evidence="6" type="ORF">JOE66_002946</name>
</gene>
<dbReference type="InterPro" id="IPR003594">
    <property type="entry name" value="HATPase_dom"/>
</dbReference>
<dbReference type="Pfam" id="PF02518">
    <property type="entry name" value="HATPase_c"/>
    <property type="match status" value="1"/>
</dbReference>
<evidence type="ECO:0000256" key="1">
    <source>
        <dbReference type="ARBA" id="ARBA00022679"/>
    </source>
</evidence>
<feature type="transmembrane region" description="Helical" evidence="4">
    <location>
        <begin position="160"/>
        <end position="180"/>
    </location>
</feature>
<keyword evidence="4" id="KW-0472">Membrane</keyword>
<protein>
    <submittedName>
        <fullName evidence="6">Signal transduction histidine kinase</fullName>
    </submittedName>
</protein>
<name>A0ABS2L888_9MICO</name>
<evidence type="ECO:0000313" key="6">
    <source>
        <dbReference type="EMBL" id="MBM7473312.1"/>
    </source>
</evidence>
<feature type="domain" description="Histidine kinase/HSP90-like ATPase" evidence="5">
    <location>
        <begin position="296"/>
        <end position="398"/>
    </location>
</feature>
<feature type="transmembrane region" description="Helical" evidence="4">
    <location>
        <begin position="72"/>
        <end position="94"/>
    </location>
</feature>
<dbReference type="PANTHER" id="PTHR24421:SF61">
    <property type="entry name" value="OXYGEN SENSOR HISTIDINE KINASE NREB"/>
    <property type="match status" value="1"/>
</dbReference>
<evidence type="ECO:0000259" key="5">
    <source>
        <dbReference type="SMART" id="SM00387"/>
    </source>
</evidence>
<keyword evidence="7" id="KW-1185">Reference proteome</keyword>
<keyword evidence="4" id="KW-0812">Transmembrane</keyword>
<dbReference type="InterPro" id="IPR036890">
    <property type="entry name" value="HATPase_C_sf"/>
</dbReference>
<dbReference type="GO" id="GO:0016301">
    <property type="term" value="F:kinase activity"/>
    <property type="evidence" value="ECO:0007669"/>
    <property type="project" value="UniProtKB-KW"/>
</dbReference>
<reference evidence="6 7" key="1">
    <citation type="submission" date="2021-01" db="EMBL/GenBank/DDBJ databases">
        <title>Sequencing the genomes of 1000 actinobacteria strains.</title>
        <authorList>
            <person name="Klenk H.-P."/>
        </authorList>
    </citation>
    <scope>NUCLEOTIDE SEQUENCE [LARGE SCALE GENOMIC DNA]</scope>
    <source>
        <strain evidence="6 7">DSM 13057</strain>
    </source>
</reference>
<dbReference type="SUPFAM" id="SSF55874">
    <property type="entry name" value="ATPase domain of HSP90 chaperone/DNA topoisomerase II/histidine kinase"/>
    <property type="match status" value="1"/>
</dbReference>
<feature type="transmembrane region" description="Helical" evidence="4">
    <location>
        <begin position="44"/>
        <end position="65"/>
    </location>
</feature>
<evidence type="ECO:0000256" key="3">
    <source>
        <dbReference type="ARBA" id="ARBA00023012"/>
    </source>
</evidence>
<organism evidence="6 7">
    <name type="scientific">Subtercola frigoramans</name>
    <dbReference type="NCBI Taxonomy" id="120298"/>
    <lineage>
        <taxon>Bacteria</taxon>
        <taxon>Bacillati</taxon>
        <taxon>Actinomycetota</taxon>
        <taxon>Actinomycetes</taxon>
        <taxon>Micrococcales</taxon>
        <taxon>Microbacteriaceae</taxon>
        <taxon>Subtercola</taxon>
    </lineage>
</organism>
<dbReference type="EMBL" id="JAFBBU010000001">
    <property type="protein sequence ID" value="MBM7473312.1"/>
    <property type="molecule type" value="Genomic_DNA"/>
</dbReference>
<dbReference type="Proteomes" id="UP000776164">
    <property type="component" value="Unassembled WGS sequence"/>
</dbReference>
<dbReference type="InterPro" id="IPR050482">
    <property type="entry name" value="Sensor_HK_TwoCompSys"/>
</dbReference>
<comment type="caution">
    <text evidence="6">The sequence shown here is derived from an EMBL/GenBank/DDBJ whole genome shotgun (WGS) entry which is preliminary data.</text>
</comment>
<evidence type="ECO:0000313" key="7">
    <source>
        <dbReference type="Proteomes" id="UP000776164"/>
    </source>
</evidence>
<dbReference type="RefSeq" id="WP_205110653.1">
    <property type="nucleotide sequence ID" value="NZ_BAAAHT010000014.1"/>
</dbReference>
<accession>A0ABS2L888</accession>
<dbReference type="PANTHER" id="PTHR24421">
    <property type="entry name" value="NITRATE/NITRITE SENSOR PROTEIN NARX-RELATED"/>
    <property type="match status" value="1"/>
</dbReference>
<keyword evidence="3" id="KW-0902">Two-component regulatory system</keyword>
<evidence type="ECO:0000256" key="2">
    <source>
        <dbReference type="ARBA" id="ARBA00022777"/>
    </source>
</evidence>
<keyword evidence="1" id="KW-0808">Transferase</keyword>
<keyword evidence="4" id="KW-1133">Transmembrane helix</keyword>
<proteinExistence type="predicted"/>
<sequence>MNRLRGAISRSSVDLIMVRAAALFALIFAAQSIAAAVQSASYLYPVWAVGVPSVLFALLLLVVVASAINRGVTLLMTAFALVYLVALALVPLSVENLGAAHFSQPWLWYLVTLGIAFTALVWPTRWAITFAAFVTAEYMVIRTLPAGGGVAPELAILDGLYILLIGAFMIMLITTLRVAADRVDAAQLTATQQVARAAHHQAVELERAKVDALVHDTVLATLIAAAKAVTPSERERAARMAQSSLQTLQHAPVAFDPDSEVSLREFSDRLAAAIVLLSPRITFTVGQLEHRAMPGRVADALFSAAIQALINSLQHAGPGTGEPDRIARSVSLQSAARGEITVRVTDTGIGFEPSAVPSERLGLRVSIRERVEAVGGSVSIESAPGRGASVIIEWKDYQRS</sequence>
<dbReference type="SMART" id="SM00387">
    <property type="entry name" value="HATPase_c"/>
    <property type="match status" value="1"/>
</dbReference>